<sequence length="481" mass="53953">MNAIMKTMLILSMGALLLAGTVSAQAPVNEWQAGVDKMKSLVQTNPEQASEEAGALLKGKNKKNVDLVTSIAHVYLNAGKLTDAQEYLAMAKKANNKDPKVSVLEGDIALAQKNVGQACQLYEQAIYFDPNCKEAYLKYAQAYKSASPSLAIEKLEQLKAVEPDCLEADKELAEVYYSSNRFDKAAAMYAKFINTPLATEDDMLKYAFALFLNHDFEKSLQIAQKGLQANARHAAFNRLAMYNNTDLKRYEDAEKAADAFFHASDKADYSYLDYRYYGALLTALKKYDEAIIEYGKALEKDDTQTDLWREISDAYEMKNDYAQAIASYQKYYDSLAKDKKTPETLFQLGRLYYGQGTSSDTLTVQPADRMVALQSADSVFALVSEQAPDSYLGDMWRARTNSAMDPETTEGLAKPFYEKVMEVLLSKNDPKYNSPLIECYSYLGYYYLLKSDYPTSKEYWNKILAIDPANATAKKALDGIK</sequence>
<dbReference type="Pfam" id="PF13432">
    <property type="entry name" value="TPR_16"/>
    <property type="match status" value="3"/>
</dbReference>
<dbReference type="GO" id="GO:0051301">
    <property type="term" value="P:cell division"/>
    <property type="evidence" value="ECO:0007669"/>
    <property type="project" value="TreeGrafter"/>
</dbReference>
<dbReference type="Proteomes" id="UP000260983">
    <property type="component" value="Unassembled WGS sequence"/>
</dbReference>
<dbReference type="RefSeq" id="WP_044138532.1">
    <property type="nucleotide sequence ID" value="NZ_CABKRN010000005.1"/>
</dbReference>
<dbReference type="PROSITE" id="PS50005">
    <property type="entry name" value="TPR"/>
    <property type="match status" value="1"/>
</dbReference>
<dbReference type="Gene3D" id="1.25.40.10">
    <property type="entry name" value="Tetratricopeptide repeat domain"/>
    <property type="match status" value="2"/>
</dbReference>
<dbReference type="InterPro" id="IPR011990">
    <property type="entry name" value="TPR-like_helical_dom_sf"/>
</dbReference>
<feature type="repeat" description="TPR" evidence="1">
    <location>
        <begin position="437"/>
        <end position="470"/>
    </location>
</feature>
<feature type="signal peptide" evidence="2">
    <location>
        <begin position="1"/>
        <end position="24"/>
    </location>
</feature>
<evidence type="ECO:0000313" key="4">
    <source>
        <dbReference type="Proteomes" id="UP000260983"/>
    </source>
</evidence>
<evidence type="ECO:0000256" key="2">
    <source>
        <dbReference type="SAM" id="SignalP"/>
    </source>
</evidence>
<evidence type="ECO:0000313" key="3">
    <source>
        <dbReference type="EMBL" id="RGN34746.1"/>
    </source>
</evidence>
<proteinExistence type="predicted"/>
<organism evidence="3 4">
    <name type="scientific">Bacteroides oleiciplenus</name>
    <dbReference type="NCBI Taxonomy" id="626931"/>
    <lineage>
        <taxon>Bacteria</taxon>
        <taxon>Pseudomonadati</taxon>
        <taxon>Bacteroidota</taxon>
        <taxon>Bacteroidia</taxon>
        <taxon>Bacteroidales</taxon>
        <taxon>Bacteroidaceae</taxon>
        <taxon>Bacteroides</taxon>
    </lineage>
</organism>
<comment type="caution">
    <text evidence="3">The sequence shown here is derived from an EMBL/GenBank/DDBJ whole genome shotgun (WGS) entry which is preliminary data.</text>
</comment>
<dbReference type="InterPro" id="IPR019734">
    <property type="entry name" value="TPR_rpt"/>
</dbReference>
<dbReference type="PANTHER" id="PTHR12558:SF44">
    <property type="entry name" value="TETRATRICOPEPTIDE REPEAT-CONTAINING PROTEIN"/>
    <property type="match status" value="1"/>
</dbReference>
<dbReference type="PANTHER" id="PTHR12558">
    <property type="entry name" value="CELL DIVISION CYCLE 16,23,27"/>
    <property type="match status" value="1"/>
</dbReference>
<keyword evidence="1" id="KW-0802">TPR repeat</keyword>
<feature type="chain" id="PRO_5017835000" description="Tetratricopeptide repeat protein" evidence="2">
    <location>
        <begin position="25"/>
        <end position="481"/>
    </location>
</feature>
<accession>A0A3E5BB09</accession>
<evidence type="ECO:0000256" key="1">
    <source>
        <dbReference type="PROSITE-ProRule" id="PRU00339"/>
    </source>
</evidence>
<gene>
    <name evidence="3" type="ORF">DXB65_13625</name>
</gene>
<reference evidence="3 4" key="1">
    <citation type="submission" date="2018-08" db="EMBL/GenBank/DDBJ databases">
        <title>A genome reference for cultivated species of the human gut microbiota.</title>
        <authorList>
            <person name="Zou Y."/>
            <person name="Xue W."/>
            <person name="Luo G."/>
        </authorList>
    </citation>
    <scope>NUCLEOTIDE SEQUENCE [LARGE SCALE GENOMIC DNA]</scope>
    <source>
        <strain evidence="3 4">OM05-15BH</strain>
    </source>
</reference>
<dbReference type="EMBL" id="QSUL01000008">
    <property type="protein sequence ID" value="RGN34746.1"/>
    <property type="molecule type" value="Genomic_DNA"/>
</dbReference>
<name>A0A3E5BB09_9BACE</name>
<dbReference type="SMART" id="SM00028">
    <property type="entry name" value="TPR"/>
    <property type="match status" value="5"/>
</dbReference>
<protein>
    <recommendedName>
        <fullName evidence="5">Tetratricopeptide repeat protein</fullName>
    </recommendedName>
</protein>
<dbReference type="AlphaFoldDB" id="A0A3E5BB09"/>
<evidence type="ECO:0008006" key="5">
    <source>
        <dbReference type="Google" id="ProtNLM"/>
    </source>
</evidence>
<keyword evidence="2" id="KW-0732">Signal</keyword>
<dbReference type="SUPFAM" id="SSF48452">
    <property type="entry name" value="TPR-like"/>
    <property type="match status" value="1"/>
</dbReference>